<dbReference type="AlphaFoldDB" id="A0AA41R163"/>
<dbReference type="InterPro" id="IPR010667">
    <property type="entry name" value="Phage_T4_Gp19"/>
</dbReference>
<dbReference type="PANTHER" id="PTHR38009">
    <property type="entry name" value="CONSERVED HYPOTHETICAL PHAGE TAIL PROTEIN"/>
    <property type="match status" value="1"/>
</dbReference>
<comment type="caution">
    <text evidence="1">The sequence shown here is derived from an EMBL/GenBank/DDBJ whole genome shotgun (WGS) entry which is preliminary data.</text>
</comment>
<dbReference type="EMBL" id="JALJRB010000004">
    <property type="protein sequence ID" value="MCJ8500109.1"/>
    <property type="molecule type" value="Genomic_DNA"/>
</dbReference>
<gene>
    <name evidence="1" type="ORF">MRX98_05945</name>
</gene>
<organism evidence="1 2">
    <name type="scientific">Desulfatitalea alkaliphila</name>
    <dbReference type="NCBI Taxonomy" id="2929485"/>
    <lineage>
        <taxon>Bacteria</taxon>
        <taxon>Pseudomonadati</taxon>
        <taxon>Thermodesulfobacteriota</taxon>
        <taxon>Desulfobacteria</taxon>
        <taxon>Desulfobacterales</taxon>
        <taxon>Desulfosarcinaceae</taxon>
        <taxon>Desulfatitalea</taxon>
    </lineage>
</organism>
<protein>
    <submittedName>
        <fullName evidence="1">Phage tail protein</fullName>
    </submittedName>
</protein>
<dbReference type="GO" id="GO:0005198">
    <property type="term" value="F:structural molecule activity"/>
    <property type="evidence" value="ECO:0007669"/>
    <property type="project" value="InterPro"/>
</dbReference>
<evidence type="ECO:0000313" key="1">
    <source>
        <dbReference type="EMBL" id="MCJ8500109.1"/>
    </source>
</evidence>
<name>A0AA41R163_9BACT</name>
<dbReference type="Proteomes" id="UP001165427">
    <property type="component" value="Unassembled WGS sequence"/>
</dbReference>
<dbReference type="InterPro" id="IPR011747">
    <property type="entry name" value="CHP02241"/>
</dbReference>
<reference evidence="1" key="1">
    <citation type="submission" date="2022-04" db="EMBL/GenBank/DDBJ databases">
        <title>Desulfatitalea alkaliphila sp. nov., a novel anaerobic sulfate-reducing bacterium isolated from terrestrial mud volcano, Taman Peninsula, Russia.</title>
        <authorList>
            <person name="Khomyakova M.A."/>
            <person name="Merkel A.Y."/>
            <person name="Slobodkin A.I."/>
        </authorList>
    </citation>
    <scope>NUCLEOTIDE SEQUENCE</scope>
    <source>
        <strain evidence="1">M08but</strain>
    </source>
</reference>
<dbReference type="NCBIfam" id="TIGR02241">
    <property type="entry name" value="conserved hypothetical phage tail region protein"/>
    <property type="match status" value="1"/>
</dbReference>
<proteinExistence type="predicted"/>
<dbReference type="PANTHER" id="PTHR38009:SF1">
    <property type="entry name" value="CONSERVED HYPOTHETICAL PHAGE TAIL PROTEIN"/>
    <property type="match status" value="1"/>
</dbReference>
<dbReference type="Pfam" id="PF06841">
    <property type="entry name" value="Phage_T4_gp19"/>
    <property type="match status" value="1"/>
</dbReference>
<keyword evidence="2" id="KW-1185">Reference proteome</keyword>
<sequence length="171" mass="18804">MSQAAHNKGSILDYPLPVFRFEVRFTVATANAGVSGERLLCGGAFSECSGLEATMEPKAIKAGGNNYGEFQRAGRVSFATVILKRGVTANRDLWQWFKLVSTGAYAFRLKAEVTLFDFDLEGQPTPVMAWEMRNALPTKFKAADFNATFSQVAIEELHFVHEGLIHKAPLA</sequence>
<evidence type="ECO:0000313" key="2">
    <source>
        <dbReference type="Proteomes" id="UP001165427"/>
    </source>
</evidence>
<accession>A0AA41R163</accession>
<dbReference type="RefSeq" id="WP_246903891.1">
    <property type="nucleotide sequence ID" value="NZ_JALJRB010000004.1"/>
</dbReference>